<dbReference type="SFLD" id="SFLDG01066">
    <property type="entry name" value="organic_radical-activating_enz"/>
    <property type="match status" value="1"/>
</dbReference>
<keyword evidence="3" id="KW-0949">S-adenosyl-L-methionine</keyword>
<dbReference type="InterPro" id="IPR007197">
    <property type="entry name" value="rSAM"/>
</dbReference>
<dbReference type="GO" id="GO:0046872">
    <property type="term" value="F:metal ion binding"/>
    <property type="evidence" value="ECO:0007669"/>
    <property type="project" value="UniProtKB-KW"/>
</dbReference>
<accession>A0A921AX25</accession>
<evidence type="ECO:0000313" key="7">
    <source>
        <dbReference type="EMBL" id="HJD97363.1"/>
    </source>
</evidence>
<dbReference type="InterPro" id="IPR034457">
    <property type="entry name" value="Organic_radical-activating"/>
</dbReference>
<dbReference type="PANTHER" id="PTHR30352">
    <property type="entry name" value="PYRUVATE FORMATE-LYASE-ACTIVATING ENZYME"/>
    <property type="match status" value="1"/>
</dbReference>
<name>A0A921AX25_9BACT</name>
<evidence type="ECO:0000256" key="1">
    <source>
        <dbReference type="ARBA" id="ARBA00001966"/>
    </source>
</evidence>
<reference evidence="7" key="1">
    <citation type="journal article" date="2021" name="PeerJ">
        <title>Extensive microbial diversity within the chicken gut microbiome revealed by metagenomics and culture.</title>
        <authorList>
            <person name="Gilroy R."/>
            <person name="Ravi A."/>
            <person name="Getino M."/>
            <person name="Pursley I."/>
            <person name="Horton D.L."/>
            <person name="Alikhan N.F."/>
            <person name="Baker D."/>
            <person name="Gharbi K."/>
            <person name="Hall N."/>
            <person name="Watson M."/>
            <person name="Adriaenssens E.M."/>
            <person name="Foster-Nyarko E."/>
            <person name="Jarju S."/>
            <person name="Secka A."/>
            <person name="Antonio M."/>
            <person name="Oren A."/>
            <person name="Chaudhuri R.R."/>
            <person name="La Ragione R."/>
            <person name="Hildebrand F."/>
            <person name="Pallen M.J."/>
        </authorList>
    </citation>
    <scope>NUCLEOTIDE SEQUENCE</scope>
    <source>
        <strain evidence="7">ChiGjej2B2-19336</strain>
    </source>
</reference>
<dbReference type="SUPFAM" id="SSF102114">
    <property type="entry name" value="Radical SAM enzymes"/>
    <property type="match status" value="1"/>
</dbReference>
<comment type="cofactor">
    <cofactor evidence="1">
        <name>[4Fe-4S] cluster</name>
        <dbReference type="ChEBI" id="CHEBI:49883"/>
    </cofactor>
</comment>
<evidence type="ECO:0000256" key="6">
    <source>
        <dbReference type="ARBA" id="ARBA00023014"/>
    </source>
</evidence>
<dbReference type="AlphaFoldDB" id="A0A921AX25"/>
<proteinExistence type="predicted"/>
<dbReference type="RefSeq" id="WP_304122404.1">
    <property type="nucleotide sequence ID" value="NZ_DYZA01000139.1"/>
</dbReference>
<dbReference type="SFLD" id="SFLDG01063">
    <property type="entry name" value="activating_enzymes__group_1"/>
    <property type="match status" value="1"/>
</dbReference>
<dbReference type="GO" id="GO:0051539">
    <property type="term" value="F:4 iron, 4 sulfur cluster binding"/>
    <property type="evidence" value="ECO:0007669"/>
    <property type="project" value="UniProtKB-KW"/>
</dbReference>
<dbReference type="InterPro" id="IPR058240">
    <property type="entry name" value="rSAM_sf"/>
</dbReference>
<dbReference type="EMBL" id="DYZA01000139">
    <property type="protein sequence ID" value="HJD97363.1"/>
    <property type="molecule type" value="Genomic_DNA"/>
</dbReference>
<organism evidence="7 8">
    <name type="scientific">Mailhella massiliensis</name>
    <dbReference type="NCBI Taxonomy" id="1903261"/>
    <lineage>
        <taxon>Bacteria</taxon>
        <taxon>Pseudomonadati</taxon>
        <taxon>Thermodesulfobacteriota</taxon>
        <taxon>Desulfovibrionia</taxon>
        <taxon>Desulfovibrionales</taxon>
        <taxon>Desulfovibrionaceae</taxon>
        <taxon>Mailhella</taxon>
    </lineage>
</organism>
<evidence type="ECO:0000256" key="3">
    <source>
        <dbReference type="ARBA" id="ARBA00022691"/>
    </source>
</evidence>
<keyword evidence="6" id="KW-0411">Iron-sulfur</keyword>
<comment type="caution">
    <text evidence="7">The sequence shown here is derived from an EMBL/GenBank/DDBJ whole genome shotgun (WGS) entry which is preliminary data.</text>
</comment>
<evidence type="ECO:0000313" key="8">
    <source>
        <dbReference type="Proteomes" id="UP000698963"/>
    </source>
</evidence>
<sequence>MLNVAAYRVATDILGPGRRLCIWVQGCKRRCPGCIAPEWQALRPAMLFSPEEFAGRCAGMVFDGITLSGGEPFLQAPQLAAFLSLLPHRGNVICFTGNRYEELCGDPDAELLLPYIDVLIDGEYKEEANTGAGLRGSDNQRIIALKEGLSVSALETYPRRLELHDEGDGTLLVGIPDRRAWACITSFFEGKKRRIS</sequence>
<keyword evidence="2" id="KW-0004">4Fe-4S</keyword>
<protein>
    <submittedName>
        <fullName evidence="7">Radical SAM protein</fullName>
    </submittedName>
</protein>
<dbReference type="GO" id="GO:0004748">
    <property type="term" value="F:ribonucleoside-diphosphate reductase activity, thioredoxin disulfide as acceptor"/>
    <property type="evidence" value="ECO:0007669"/>
    <property type="project" value="TreeGrafter"/>
</dbReference>
<dbReference type="Pfam" id="PF13353">
    <property type="entry name" value="Fer4_12"/>
    <property type="match status" value="1"/>
</dbReference>
<keyword evidence="4" id="KW-0479">Metal-binding</keyword>
<dbReference type="SFLD" id="SFLDS00029">
    <property type="entry name" value="Radical_SAM"/>
    <property type="match status" value="1"/>
</dbReference>
<keyword evidence="5" id="KW-0408">Iron</keyword>
<dbReference type="SFLD" id="SFLDF00299">
    <property type="entry name" value="anaerobic_ribonucleoside-triph"/>
    <property type="match status" value="1"/>
</dbReference>
<dbReference type="Proteomes" id="UP000698963">
    <property type="component" value="Unassembled WGS sequence"/>
</dbReference>
<dbReference type="Gene3D" id="3.20.20.70">
    <property type="entry name" value="Aldolase class I"/>
    <property type="match status" value="1"/>
</dbReference>
<evidence type="ECO:0000256" key="5">
    <source>
        <dbReference type="ARBA" id="ARBA00023004"/>
    </source>
</evidence>
<dbReference type="GO" id="GO:0043365">
    <property type="term" value="F:[formate-C-acetyltransferase]-activating enzyme activity"/>
    <property type="evidence" value="ECO:0007669"/>
    <property type="project" value="InterPro"/>
</dbReference>
<gene>
    <name evidence="7" type="ORF">K8W16_06935</name>
</gene>
<reference evidence="7" key="2">
    <citation type="submission" date="2021-09" db="EMBL/GenBank/DDBJ databases">
        <authorList>
            <person name="Gilroy R."/>
        </authorList>
    </citation>
    <scope>NUCLEOTIDE SEQUENCE</scope>
    <source>
        <strain evidence="7">ChiGjej2B2-19336</strain>
    </source>
</reference>
<evidence type="ECO:0000256" key="4">
    <source>
        <dbReference type="ARBA" id="ARBA00022723"/>
    </source>
</evidence>
<dbReference type="InterPro" id="IPR013785">
    <property type="entry name" value="Aldolase_TIM"/>
</dbReference>
<dbReference type="InterPro" id="IPR012837">
    <property type="entry name" value="NrdG"/>
</dbReference>
<dbReference type="PANTHER" id="PTHR30352:SF2">
    <property type="entry name" value="ANAEROBIC RIBONUCLEOSIDE-TRIPHOSPHATE REDUCTASE-ACTIVATING PROTEIN"/>
    <property type="match status" value="1"/>
</dbReference>
<evidence type="ECO:0000256" key="2">
    <source>
        <dbReference type="ARBA" id="ARBA00022485"/>
    </source>
</evidence>